<evidence type="ECO:0000256" key="1">
    <source>
        <dbReference type="SAM" id="MobiDB-lite"/>
    </source>
</evidence>
<protein>
    <submittedName>
        <fullName evidence="2">Uncharacterized protein</fullName>
    </submittedName>
</protein>
<feature type="region of interest" description="Disordered" evidence="1">
    <location>
        <begin position="17"/>
        <end position="43"/>
    </location>
</feature>
<keyword evidence="3" id="KW-1185">Reference proteome</keyword>
<proteinExistence type="predicted"/>
<dbReference type="EMBL" id="MCFA01000105">
    <property type="protein sequence ID" value="ORY07920.1"/>
    <property type="molecule type" value="Genomic_DNA"/>
</dbReference>
<name>A0A1Y1ZCC2_9PLEO</name>
<gene>
    <name evidence="2" type="ORF">BCR34DRAFT_590132</name>
</gene>
<organism evidence="2 3">
    <name type="scientific">Clohesyomyces aquaticus</name>
    <dbReference type="NCBI Taxonomy" id="1231657"/>
    <lineage>
        <taxon>Eukaryota</taxon>
        <taxon>Fungi</taxon>
        <taxon>Dikarya</taxon>
        <taxon>Ascomycota</taxon>
        <taxon>Pezizomycotina</taxon>
        <taxon>Dothideomycetes</taxon>
        <taxon>Pleosporomycetidae</taxon>
        <taxon>Pleosporales</taxon>
        <taxon>Lindgomycetaceae</taxon>
        <taxon>Clohesyomyces</taxon>
    </lineage>
</organism>
<evidence type="ECO:0000313" key="2">
    <source>
        <dbReference type="EMBL" id="ORY07920.1"/>
    </source>
</evidence>
<feature type="region of interest" description="Disordered" evidence="1">
    <location>
        <begin position="148"/>
        <end position="207"/>
    </location>
</feature>
<comment type="caution">
    <text evidence="2">The sequence shown here is derived from an EMBL/GenBank/DDBJ whole genome shotgun (WGS) entry which is preliminary data.</text>
</comment>
<feature type="compositionally biased region" description="Basic residues" evidence="1">
    <location>
        <begin position="196"/>
        <end position="207"/>
    </location>
</feature>
<feature type="compositionally biased region" description="Basic and acidic residues" evidence="1">
    <location>
        <begin position="152"/>
        <end position="163"/>
    </location>
</feature>
<sequence length="207" mass="22021">MNIDGVSWGLDAGSGAWAGGGWRRGNWSEEREPEPDDETGGMGGSAVNRFAATTFTTESSGQSSLAWSPGPVLTGGAGSPRMGLHTYCTVTRPGEKLPGLWDLFLGVAETSKPCACHGRWYTATDSNRGRARERGICNKATTAAAGSLRAGETARRRDSKQTDARLAPRQRDPGQPGVPPAGARQAIHRASDATQRRVHHCQGRPFH</sequence>
<dbReference type="Proteomes" id="UP000193144">
    <property type="component" value="Unassembled WGS sequence"/>
</dbReference>
<dbReference type="AlphaFoldDB" id="A0A1Y1ZCC2"/>
<reference evidence="2 3" key="1">
    <citation type="submission" date="2016-07" db="EMBL/GenBank/DDBJ databases">
        <title>Pervasive Adenine N6-methylation of Active Genes in Fungi.</title>
        <authorList>
            <consortium name="DOE Joint Genome Institute"/>
            <person name="Mondo S.J."/>
            <person name="Dannebaum R.O."/>
            <person name="Kuo R.C."/>
            <person name="Labutti K."/>
            <person name="Haridas S."/>
            <person name="Kuo A."/>
            <person name="Salamov A."/>
            <person name="Ahrendt S.R."/>
            <person name="Lipzen A."/>
            <person name="Sullivan W."/>
            <person name="Andreopoulos W.B."/>
            <person name="Clum A."/>
            <person name="Lindquist E."/>
            <person name="Daum C."/>
            <person name="Ramamoorthy G.K."/>
            <person name="Gryganskyi A."/>
            <person name="Culley D."/>
            <person name="Magnuson J.K."/>
            <person name="James T.Y."/>
            <person name="O'Malley M.A."/>
            <person name="Stajich J.E."/>
            <person name="Spatafora J.W."/>
            <person name="Visel A."/>
            <person name="Grigoriev I.V."/>
        </authorList>
    </citation>
    <scope>NUCLEOTIDE SEQUENCE [LARGE SCALE GENOMIC DNA]</scope>
    <source>
        <strain evidence="2 3">CBS 115471</strain>
    </source>
</reference>
<evidence type="ECO:0000313" key="3">
    <source>
        <dbReference type="Proteomes" id="UP000193144"/>
    </source>
</evidence>
<accession>A0A1Y1ZCC2</accession>